<evidence type="ECO:0000259" key="6">
    <source>
        <dbReference type="SMART" id="SM00650"/>
    </source>
</evidence>
<dbReference type="Pfam" id="PF00398">
    <property type="entry name" value="RrnaAD"/>
    <property type="match status" value="1"/>
</dbReference>
<dbReference type="PANTHER" id="PTHR11727:SF7">
    <property type="entry name" value="DIMETHYLADENOSINE TRANSFERASE-RELATED"/>
    <property type="match status" value="1"/>
</dbReference>
<dbReference type="OrthoDB" id="3616874at2"/>
<dbReference type="AlphaFoldDB" id="A0A1G8M360"/>
<dbReference type="InterPro" id="IPR029063">
    <property type="entry name" value="SAM-dependent_MTases_sf"/>
</dbReference>
<dbReference type="PANTHER" id="PTHR11727">
    <property type="entry name" value="DIMETHYLADENOSINE TRANSFERASE"/>
    <property type="match status" value="1"/>
</dbReference>
<feature type="binding site" evidence="5">
    <location>
        <position position="16"/>
    </location>
    <ligand>
        <name>S-adenosyl-L-methionine</name>
        <dbReference type="ChEBI" id="CHEBI:59789"/>
    </ligand>
</feature>
<keyword evidence="2 5" id="KW-0808">Transferase</keyword>
<keyword evidence="3 5" id="KW-0949">S-adenosyl-L-methionine</keyword>
<keyword evidence="1 5" id="KW-0489">Methyltransferase</keyword>
<sequence length="287" mass="31569">MHTFHSGRHELGQNFLVDTSVARSIVDLAAITSGPIVEIGAGAGALTVPLQRLGRPLTAVEIDERLVRELRRSTVPPTRVVHADFLRWRLPTAPYVVVGNLPFHQTTAVLRRLLHAGHWTDAVLLVQWEVARRRAGVGGASMMTAQWWPWFEFRLVSKVSASAFVPRPGVDGGLLTITRRAEPLVRSEDRDAYQRLVHRVFTGRGRGLTQIVRSARPGVPKAAVASWMRANGLVDSDLPKSLAAHHWAELFALASPVRTAGRSRNSAPRPGRTRGASTRRNASHTDT</sequence>
<protein>
    <submittedName>
        <fullName evidence="7">23S rRNA (Adenine-N6)-dimethyltransferase</fullName>
    </submittedName>
</protein>
<evidence type="ECO:0000313" key="7">
    <source>
        <dbReference type="EMBL" id="SDI62217.1"/>
    </source>
</evidence>
<comment type="similarity">
    <text evidence="5">Belongs to the class I-like SAM-binding methyltransferase superfamily. rRNA adenine N(6)-methyltransferase family.</text>
</comment>
<feature type="binding site" evidence="5">
    <location>
        <position position="100"/>
    </location>
    <ligand>
        <name>S-adenosyl-L-methionine</name>
        <dbReference type="ChEBI" id="CHEBI:59789"/>
    </ligand>
</feature>
<keyword evidence="4 5" id="KW-0694">RNA-binding</keyword>
<feature type="binding site" evidence="5">
    <location>
        <position position="61"/>
    </location>
    <ligand>
        <name>S-adenosyl-L-methionine</name>
        <dbReference type="ChEBI" id="CHEBI:59789"/>
    </ligand>
</feature>
<dbReference type="GO" id="GO:0000179">
    <property type="term" value="F:rRNA (adenine-N6,N6-)-dimethyltransferase activity"/>
    <property type="evidence" value="ECO:0007669"/>
    <property type="project" value="UniProtKB-UniRule"/>
</dbReference>
<evidence type="ECO:0000256" key="4">
    <source>
        <dbReference type="ARBA" id="ARBA00022884"/>
    </source>
</evidence>
<dbReference type="InterPro" id="IPR020598">
    <property type="entry name" value="rRNA_Ade_methylase_Trfase_N"/>
</dbReference>
<dbReference type="PROSITE" id="PS51689">
    <property type="entry name" value="SAM_RNA_A_N6_MT"/>
    <property type="match status" value="1"/>
</dbReference>
<dbReference type="Proteomes" id="UP000183263">
    <property type="component" value="Unassembled WGS sequence"/>
</dbReference>
<dbReference type="RefSeq" id="WP_072736879.1">
    <property type="nucleotide sequence ID" value="NZ_CP048813.1"/>
</dbReference>
<dbReference type="InterPro" id="IPR020596">
    <property type="entry name" value="rRNA_Ade_Mease_Trfase_CS"/>
</dbReference>
<dbReference type="InterPro" id="IPR001737">
    <property type="entry name" value="KsgA/Erm"/>
</dbReference>
<evidence type="ECO:0000313" key="8">
    <source>
        <dbReference type="Proteomes" id="UP000183263"/>
    </source>
</evidence>
<proteinExistence type="inferred from homology"/>
<dbReference type="NCBIfam" id="NF000499">
    <property type="entry name" value="Erm23S_rRNA_broad"/>
    <property type="match status" value="1"/>
</dbReference>
<feature type="binding site" evidence="5">
    <location>
        <position position="84"/>
    </location>
    <ligand>
        <name>S-adenosyl-L-methionine</name>
        <dbReference type="ChEBI" id="CHEBI:59789"/>
    </ligand>
</feature>
<dbReference type="Gene3D" id="3.40.50.150">
    <property type="entry name" value="Vaccinia Virus protein VP39"/>
    <property type="match status" value="1"/>
</dbReference>
<evidence type="ECO:0000256" key="5">
    <source>
        <dbReference type="PROSITE-ProRule" id="PRU01026"/>
    </source>
</evidence>
<organism evidence="7 8">
    <name type="scientific">Rhodococcus triatomae</name>
    <dbReference type="NCBI Taxonomy" id="300028"/>
    <lineage>
        <taxon>Bacteria</taxon>
        <taxon>Bacillati</taxon>
        <taxon>Actinomycetota</taxon>
        <taxon>Actinomycetes</taxon>
        <taxon>Mycobacteriales</taxon>
        <taxon>Nocardiaceae</taxon>
        <taxon>Rhodococcus</taxon>
    </lineage>
</organism>
<dbReference type="EMBL" id="FNDN01000009">
    <property type="protein sequence ID" value="SDI62217.1"/>
    <property type="molecule type" value="Genomic_DNA"/>
</dbReference>
<dbReference type="GO" id="GO:0005829">
    <property type="term" value="C:cytosol"/>
    <property type="evidence" value="ECO:0007669"/>
    <property type="project" value="TreeGrafter"/>
</dbReference>
<dbReference type="CDD" id="cd02440">
    <property type="entry name" value="AdoMet_MTases"/>
    <property type="match status" value="1"/>
</dbReference>
<dbReference type="SUPFAM" id="SSF53335">
    <property type="entry name" value="S-adenosyl-L-methionine-dependent methyltransferases"/>
    <property type="match status" value="1"/>
</dbReference>
<evidence type="ECO:0000256" key="2">
    <source>
        <dbReference type="ARBA" id="ARBA00022679"/>
    </source>
</evidence>
<accession>A0A1G8M360</accession>
<feature type="binding site" evidence="5">
    <location>
        <position position="14"/>
    </location>
    <ligand>
        <name>S-adenosyl-L-methionine</name>
        <dbReference type="ChEBI" id="CHEBI:59789"/>
    </ligand>
</feature>
<dbReference type="PROSITE" id="PS01131">
    <property type="entry name" value="RRNA_A_DIMETH"/>
    <property type="match status" value="1"/>
</dbReference>
<feature type="binding site" evidence="5">
    <location>
        <position position="40"/>
    </location>
    <ligand>
        <name>S-adenosyl-L-methionine</name>
        <dbReference type="ChEBI" id="CHEBI:59789"/>
    </ligand>
</feature>
<reference evidence="7 8" key="1">
    <citation type="submission" date="2016-10" db="EMBL/GenBank/DDBJ databases">
        <authorList>
            <person name="de Groot N.N."/>
        </authorList>
    </citation>
    <scope>NUCLEOTIDE SEQUENCE [LARGE SCALE GENOMIC DNA]</scope>
    <source>
        <strain evidence="7 8">DSM 44892</strain>
    </source>
</reference>
<name>A0A1G8M360_9NOCA</name>
<dbReference type="GO" id="GO:0003723">
    <property type="term" value="F:RNA binding"/>
    <property type="evidence" value="ECO:0007669"/>
    <property type="project" value="UniProtKB-UniRule"/>
</dbReference>
<keyword evidence="8" id="KW-1185">Reference proteome</keyword>
<evidence type="ECO:0000256" key="3">
    <source>
        <dbReference type="ARBA" id="ARBA00022691"/>
    </source>
</evidence>
<evidence type="ECO:0000256" key="1">
    <source>
        <dbReference type="ARBA" id="ARBA00022603"/>
    </source>
</evidence>
<dbReference type="SMART" id="SM00650">
    <property type="entry name" value="rADc"/>
    <property type="match status" value="1"/>
</dbReference>
<feature type="domain" description="Ribosomal RNA adenine methylase transferase N-terminal" evidence="6">
    <location>
        <begin position="21"/>
        <end position="181"/>
    </location>
</feature>
<gene>
    <name evidence="7" type="ORF">SAMN05444695_10987</name>
</gene>